<dbReference type="KEGG" id="dae:Dtox_1409"/>
<protein>
    <submittedName>
        <fullName evidence="1">Uncharacterized protein</fullName>
    </submittedName>
</protein>
<dbReference type="HOGENOM" id="CLU_3288422_0_0_9"/>
<name>C8W6J5_DESAS</name>
<organism evidence="1 2">
    <name type="scientific">Desulfofarcimen acetoxidans (strain ATCC 49208 / DSM 771 / KCTC 5769 / VKM B-1644 / 5575)</name>
    <name type="common">Desulfotomaculum acetoxidans</name>
    <dbReference type="NCBI Taxonomy" id="485916"/>
    <lineage>
        <taxon>Bacteria</taxon>
        <taxon>Bacillati</taxon>
        <taxon>Bacillota</taxon>
        <taxon>Clostridia</taxon>
        <taxon>Eubacteriales</taxon>
        <taxon>Peptococcaceae</taxon>
        <taxon>Desulfofarcimen</taxon>
    </lineage>
</organism>
<dbReference type="Proteomes" id="UP000002217">
    <property type="component" value="Chromosome"/>
</dbReference>
<dbReference type="EMBL" id="CP001720">
    <property type="protein sequence ID" value="ACV62284.1"/>
    <property type="molecule type" value="Genomic_DNA"/>
</dbReference>
<dbReference type="STRING" id="485916.Dtox_1409"/>
<proteinExistence type="predicted"/>
<dbReference type="AlphaFoldDB" id="C8W6J5"/>
<keyword evidence="2" id="KW-1185">Reference proteome</keyword>
<gene>
    <name evidence="1" type="ordered locus">Dtox_1409</name>
</gene>
<accession>C8W6J5</accession>
<evidence type="ECO:0000313" key="2">
    <source>
        <dbReference type="Proteomes" id="UP000002217"/>
    </source>
</evidence>
<evidence type="ECO:0000313" key="1">
    <source>
        <dbReference type="EMBL" id="ACV62284.1"/>
    </source>
</evidence>
<sequence>MQSKVKSEIATKNFGQENKIKSDERDFILLEHVPKAKSEA</sequence>
<reference evidence="1 2" key="1">
    <citation type="journal article" date="2009" name="Stand. Genomic Sci.">
        <title>Complete genome sequence of Desulfotomaculum acetoxidans type strain (5575).</title>
        <authorList>
            <person name="Spring S."/>
            <person name="Lapidus A."/>
            <person name="Schroder M."/>
            <person name="Gleim D."/>
            <person name="Sims D."/>
            <person name="Meincke L."/>
            <person name="Glavina Del Rio T."/>
            <person name="Tice H."/>
            <person name="Copeland A."/>
            <person name="Cheng J.F."/>
            <person name="Lucas S."/>
            <person name="Chen F."/>
            <person name="Nolan M."/>
            <person name="Bruce D."/>
            <person name="Goodwin L."/>
            <person name="Pitluck S."/>
            <person name="Ivanova N."/>
            <person name="Mavromatis K."/>
            <person name="Mikhailova N."/>
            <person name="Pati A."/>
            <person name="Chen A."/>
            <person name="Palaniappan K."/>
            <person name="Land M."/>
            <person name="Hauser L."/>
            <person name="Chang Y.J."/>
            <person name="Jeffries C.D."/>
            <person name="Chain P."/>
            <person name="Saunders E."/>
            <person name="Brettin T."/>
            <person name="Detter J.C."/>
            <person name="Goker M."/>
            <person name="Bristow J."/>
            <person name="Eisen J.A."/>
            <person name="Markowitz V."/>
            <person name="Hugenholtz P."/>
            <person name="Kyrpides N.C."/>
            <person name="Klenk H.P."/>
            <person name="Han C."/>
        </authorList>
    </citation>
    <scope>NUCLEOTIDE SEQUENCE [LARGE SCALE GENOMIC DNA]</scope>
    <source>
        <strain evidence="2">ATCC 49208 / DSM 771 / VKM B-1644</strain>
    </source>
</reference>